<dbReference type="Proteomes" id="UP000624709">
    <property type="component" value="Unassembled WGS sequence"/>
</dbReference>
<evidence type="ECO:0008006" key="4">
    <source>
        <dbReference type="Google" id="ProtNLM"/>
    </source>
</evidence>
<feature type="chain" id="PRO_5045632665" description="Peptidase inhibitor family I36" evidence="1">
    <location>
        <begin position="33"/>
        <end position="144"/>
    </location>
</feature>
<dbReference type="Pfam" id="PF03995">
    <property type="entry name" value="Inhibitor_I36"/>
    <property type="match status" value="1"/>
</dbReference>
<dbReference type="SUPFAM" id="SSF49695">
    <property type="entry name" value="gamma-Crystallin-like"/>
    <property type="match status" value="1"/>
</dbReference>
<keyword evidence="3" id="KW-1185">Reference proteome</keyword>
<sequence length="144" mass="15263">MKVLNRRALGAGIGTTVAVIGSLFAVSSPALADYSCPNGQVCFYQDSNGHGSPATLAALAQGGPGEQKFWNHLFHNGVNLNDQASSVHNNTDQWLEVYAEGGYGGRWQRVQPRGWANFTGGGVYNDTASSARFIAAPCTAPDWC</sequence>
<evidence type="ECO:0000313" key="3">
    <source>
        <dbReference type="Proteomes" id="UP000624709"/>
    </source>
</evidence>
<comment type="caution">
    <text evidence="2">The sequence shown here is derived from an EMBL/GenBank/DDBJ whole genome shotgun (WGS) entry which is preliminary data.</text>
</comment>
<reference evidence="2 3" key="1">
    <citation type="submission" date="2021-01" db="EMBL/GenBank/DDBJ databases">
        <title>Whole genome shotgun sequence of Actinoplanes palleronii NBRC 14916.</title>
        <authorList>
            <person name="Komaki H."/>
            <person name="Tamura T."/>
        </authorList>
    </citation>
    <scope>NUCLEOTIDE SEQUENCE [LARGE SCALE GENOMIC DNA]</scope>
    <source>
        <strain evidence="2 3">NBRC 14916</strain>
    </source>
</reference>
<protein>
    <recommendedName>
        <fullName evidence="4">Peptidase inhibitor family I36</fullName>
    </recommendedName>
</protein>
<organism evidence="2 3">
    <name type="scientific">Actinoplanes palleronii</name>
    <dbReference type="NCBI Taxonomy" id="113570"/>
    <lineage>
        <taxon>Bacteria</taxon>
        <taxon>Bacillati</taxon>
        <taxon>Actinomycetota</taxon>
        <taxon>Actinomycetes</taxon>
        <taxon>Micromonosporales</taxon>
        <taxon>Micromonosporaceae</taxon>
        <taxon>Actinoplanes</taxon>
    </lineage>
</organism>
<gene>
    <name evidence="2" type="ORF">Apa02nite_019960</name>
</gene>
<dbReference type="InterPro" id="IPR011024">
    <property type="entry name" value="G_crystallin-like"/>
</dbReference>
<dbReference type="EMBL" id="BOMS01000026">
    <property type="protein sequence ID" value="GIE65888.1"/>
    <property type="molecule type" value="Genomic_DNA"/>
</dbReference>
<evidence type="ECO:0000256" key="1">
    <source>
        <dbReference type="SAM" id="SignalP"/>
    </source>
</evidence>
<dbReference type="Gene3D" id="2.60.20.10">
    <property type="entry name" value="Crystallins"/>
    <property type="match status" value="1"/>
</dbReference>
<keyword evidence="1" id="KW-0732">Signal</keyword>
<name>A0ABQ4B5F6_9ACTN</name>
<accession>A0ABQ4B5F6</accession>
<proteinExistence type="predicted"/>
<feature type="signal peptide" evidence="1">
    <location>
        <begin position="1"/>
        <end position="32"/>
    </location>
</feature>
<evidence type="ECO:0000313" key="2">
    <source>
        <dbReference type="EMBL" id="GIE65888.1"/>
    </source>
</evidence>